<dbReference type="STRING" id="1147123.SAMN05443428_10158"/>
<comment type="pathway">
    <text evidence="7">Glycan biosynthesis; glycogen biosynthesis.</text>
</comment>
<evidence type="ECO:0000259" key="8">
    <source>
        <dbReference type="Pfam" id="PF00534"/>
    </source>
</evidence>
<accession>A0A1T4WG35</accession>
<dbReference type="PANTHER" id="PTHR45825">
    <property type="entry name" value="GRANULE-BOUND STARCH SYNTHASE 1, CHLOROPLASTIC/AMYLOPLASTIC"/>
    <property type="match status" value="1"/>
</dbReference>
<evidence type="ECO:0000256" key="6">
    <source>
        <dbReference type="ARBA" id="ARBA00023056"/>
    </source>
</evidence>
<comment type="function">
    <text evidence="2 7">Synthesizes alpha-1,4-glucan chains using ADP-glucose.</text>
</comment>
<dbReference type="InterPro" id="IPR001296">
    <property type="entry name" value="Glyco_trans_1"/>
</dbReference>
<dbReference type="OrthoDB" id="9808590at2"/>
<comment type="catalytic activity">
    <reaction evidence="1 7">
        <text>[(1-&gt;4)-alpha-D-glucosyl](n) + ADP-alpha-D-glucose = [(1-&gt;4)-alpha-D-glucosyl](n+1) + ADP + H(+)</text>
        <dbReference type="Rhea" id="RHEA:18189"/>
        <dbReference type="Rhea" id="RHEA-COMP:9584"/>
        <dbReference type="Rhea" id="RHEA-COMP:9587"/>
        <dbReference type="ChEBI" id="CHEBI:15378"/>
        <dbReference type="ChEBI" id="CHEBI:15444"/>
        <dbReference type="ChEBI" id="CHEBI:57498"/>
        <dbReference type="ChEBI" id="CHEBI:456216"/>
        <dbReference type="EC" id="2.4.1.21"/>
    </reaction>
</comment>
<feature type="binding site" evidence="7">
    <location>
        <position position="19"/>
    </location>
    <ligand>
        <name>ADP-alpha-D-glucose</name>
        <dbReference type="ChEBI" id="CHEBI:57498"/>
    </ligand>
</feature>
<dbReference type="Pfam" id="PF00534">
    <property type="entry name" value="Glycos_transf_1"/>
    <property type="match status" value="1"/>
</dbReference>
<dbReference type="NCBIfam" id="TIGR02095">
    <property type="entry name" value="glgA"/>
    <property type="match status" value="1"/>
</dbReference>
<dbReference type="UniPathway" id="UPA00164"/>
<proteinExistence type="inferred from homology"/>
<dbReference type="RefSeq" id="WP_078695103.1">
    <property type="nucleotide sequence ID" value="NZ_FUYH01000001.1"/>
</dbReference>
<reference evidence="11" key="1">
    <citation type="submission" date="2017-02" db="EMBL/GenBank/DDBJ databases">
        <authorList>
            <person name="Varghese N."/>
            <person name="Submissions S."/>
        </authorList>
    </citation>
    <scope>NUCLEOTIDE SEQUENCE [LARGE SCALE GENOMIC DNA]</scope>
    <source>
        <strain evidence="11">USBA 833</strain>
    </source>
</reference>
<dbReference type="HAMAP" id="MF_00484">
    <property type="entry name" value="Glycogen_synth"/>
    <property type="match status" value="1"/>
</dbReference>
<dbReference type="EC" id="2.4.1.21" evidence="7"/>
<keyword evidence="11" id="KW-1185">Reference proteome</keyword>
<keyword evidence="4 7" id="KW-0328">Glycosyltransferase</keyword>
<evidence type="ECO:0000256" key="2">
    <source>
        <dbReference type="ARBA" id="ARBA00002764"/>
    </source>
</evidence>
<evidence type="ECO:0000256" key="7">
    <source>
        <dbReference type="HAMAP-Rule" id="MF_00484"/>
    </source>
</evidence>
<evidence type="ECO:0000256" key="5">
    <source>
        <dbReference type="ARBA" id="ARBA00022679"/>
    </source>
</evidence>
<evidence type="ECO:0000256" key="3">
    <source>
        <dbReference type="ARBA" id="ARBA00010281"/>
    </source>
</evidence>
<evidence type="ECO:0000256" key="4">
    <source>
        <dbReference type="ARBA" id="ARBA00022676"/>
    </source>
</evidence>
<feature type="domain" description="Glycosyl transferase family 1" evidence="8">
    <location>
        <begin position="268"/>
        <end position="421"/>
    </location>
</feature>
<keyword evidence="5 7" id="KW-0808">Transferase</keyword>
<evidence type="ECO:0000259" key="9">
    <source>
        <dbReference type="Pfam" id="PF08323"/>
    </source>
</evidence>
<dbReference type="Gene3D" id="3.40.50.2000">
    <property type="entry name" value="Glycogen Phosphorylase B"/>
    <property type="match status" value="2"/>
</dbReference>
<dbReference type="InterPro" id="IPR011835">
    <property type="entry name" value="GS/SS"/>
</dbReference>
<dbReference type="AlphaFoldDB" id="A0A1T4WG35"/>
<organism evidence="10 11">
    <name type="scientific">Caloramator quimbayensis</name>
    <dbReference type="NCBI Taxonomy" id="1147123"/>
    <lineage>
        <taxon>Bacteria</taxon>
        <taxon>Bacillati</taxon>
        <taxon>Bacillota</taxon>
        <taxon>Clostridia</taxon>
        <taxon>Eubacteriales</taxon>
        <taxon>Clostridiaceae</taxon>
        <taxon>Caloramator</taxon>
    </lineage>
</organism>
<evidence type="ECO:0000256" key="1">
    <source>
        <dbReference type="ARBA" id="ARBA00001478"/>
    </source>
</evidence>
<dbReference type="GO" id="GO:0004373">
    <property type="term" value="F:alpha-1,4-glucan glucosyltransferase (UDP-glucose donor) activity"/>
    <property type="evidence" value="ECO:0007669"/>
    <property type="project" value="InterPro"/>
</dbReference>
<evidence type="ECO:0000313" key="10">
    <source>
        <dbReference type="EMBL" id="SKA75611.1"/>
    </source>
</evidence>
<comment type="similarity">
    <text evidence="3 7">Belongs to the glycosyltransferase 1 family. Bacterial/plant glycogen synthase subfamily.</text>
</comment>
<protein>
    <recommendedName>
        <fullName evidence="7">Glycogen synthase</fullName>
        <ecNumber evidence="7">2.4.1.21</ecNumber>
    </recommendedName>
    <alternativeName>
        <fullName evidence="7">Starch [bacterial glycogen] synthase</fullName>
    </alternativeName>
</protein>
<dbReference type="EMBL" id="FUYH01000001">
    <property type="protein sequence ID" value="SKA75611.1"/>
    <property type="molecule type" value="Genomic_DNA"/>
</dbReference>
<gene>
    <name evidence="7" type="primary">glgA</name>
    <name evidence="10" type="ORF">SAMN05443428_10158</name>
</gene>
<name>A0A1T4WG35_9CLOT</name>
<dbReference type="SUPFAM" id="SSF53756">
    <property type="entry name" value="UDP-Glycosyltransferase/glycogen phosphorylase"/>
    <property type="match status" value="1"/>
</dbReference>
<dbReference type="CDD" id="cd03791">
    <property type="entry name" value="GT5_Glycogen_synthase_DULL1-like"/>
    <property type="match status" value="1"/>
</dbReference>
<dbReference type="InterPro" id="IPR013534">
    <property type="entry name" value="Starch_synth_cat_dom"/>
</dbReference>
<keyword evidence="6 7" id="KW-0320">Glycogen biosynthesis</keyword>
<dbReference type="PANTHER" id="PTHR45825:SF11">
    <property type="entry name" value="ALPHA AMYLASE DOMAIN-CONTAINING PROTEIN"/>
    <property type="match status" value="1"/>
</dbReference>
<dbReference type="GO" id="GO:0005978">
    <property type="term" value="P:glycogen biosynthetic process"/>
    <property type="evidence" value="ECO:0007669"/>
    <property type="project" value="UniProtKB-UniRule"/>
</dbReference>
<feature type="domain" description="Starch synthase catalytic" evidence="9">
    <location>
        <begin position="6"/>
        <end position="221"/>
    </location>
</feature>
<dbReference type="Pfam" id="PF08323">
    <property type="entry name" value="Glyco_transf_5"/>
    <property type="match status" value="1"/>
</dbReference>
<evidence type="ECO:0000313" key="11">
    <source>
        <dbReference type="Proteomes" id="UP000190105"/>
    </source>
</evidence>
<dbReference type="GO" id="GO:0009011">
    <property type="term" value="F:alpha-1,4-glucan glucosyltransferase (ADP-glucose donor) activity"/>
    <property type="evidence" value="ECO:0007669"/>
    <property type="project" value="UniProtKB-UniRule"/>
</dbReference>
<sequence>MKRKIRVLFVTAECCPYAKVGGLGQISGSLPKKLGENIDIRRVTPLHRSSFIDFKYKIDFPVKIGDKFETCIVKTASNEDIPTYFIANDYYFNRDKIYSYFDDGERFLFFCKAVLNMLKNIPFKPDIIHCNDWHTGFLPMFLKKDGYEGKTIFTIHNLRYQGSIGNEYLEELSLDEKAKLGGDYVNFMRAGFLYSDVVTTVSESYAKEIMKDSSGMEDIIRDKNIEIKGILNGVDYENYNPSKAGELEFPYNIKSIENKKKNKIALQRELNLENADVPLIASVTRLEDYKGIKLIYDAVKALDKPFQFVLLGTGNYYYEQMFKNLCENMKGSAAAVFEYDEALAKRIYAGSDIFLMPSLYEPCGIAQMIALKYGSIPIVRNTGGLSDTIIDYKDKCGNGFLFNEYSSEELKNKISEAIEIYNSTKWISLIKNAMSCDYSLEKSALKYLSLYKMILE</sequence>
<dbReference type="Proteomes" id="UP000190105">
    <property type="component" value="Unassembled WGS sequence"/>
</dbReference>